<dbReference type="Proteomes" id="UP000266723">
    <property type="component" value="Unassembled WGS sequence"/>
</dbReference>
<name>A0ABQ7AZK5_BRACR</name>
<proteinExistence type="predicted"/>
<feature type="compositionally biased region" description="Basic and acidic residues" evidence="1">
    <location>
        <begin position="167"/>
        <end position="190"/>
    </location>
</feature>
<feature type="compositionally biased region" description="Polar residues" evidence="1">
    <location>
        <begin position="196"/>
        <end position="213"/>
    </location>
</feature>
<feature type="compositionally biased region" description="Basic and acidic residues" evidence="1">
    <location>
        <begin position="256"/>
        <end position="271"/>
    </location>
</feature>
<feature type="compositionally biased region" description="Basic and acidic residues" evidence="1">
    <location>
        <begin position="281"/>
        <end position="299"/>
    </location>
</feature>
<accession>A0ABQ7AZK5</accession>
<reference evidence="2 3" key="1">
    <citation type="journal article" date="2020" name="BMC Genomics">
        <title>Intraspecific diversification of the crop wild relative Brassica cretica Lam. using demographic model selection.</title>
        <authorList>
            <person name="Kioukis A."/>
            <person name="Michalopoulou V.A."/>
            <person name="Briers L."/>
            <person name="Pirintsos S."/>
            <person name="Studholme D.J."/>
            <person name="Pavlidis P."/>
            <person name="Sarris P.F."/>
        </authorList>
    </citation>
    <scope>NUCLEOTIDE SEQUENCE [LARGE SCALE GENOMIC DNA]</scope>
    <source>
        <strain evidence="3">cv. PFS-1207/04</strain>
    </source>
</reference>
<keyword evidence="3" id="KW-1185">Reference proteome</keyword>
<organism evidence="2 3">
    <name type="scientific">Brassica cretica</name>
    <name type="common">Mustard</name>
    <dbReference type="NCBI Taxonomy" id="69181"/>
    <lineage>
        <taxon>Eukaryota</taxon>
        <taxon>Viridiplantae</taxon>
        <taxon>Streptophyta</taxon>
        <taxon>Embryophyta</taxon>
        <taxon>Tracheophyta</taxon>
        <taxon>Spermatophyta</taxon>
        <taxon>Magnoliopsida</taxon>
        <taxon>eudicotyledons</taxon>
        <taxon>Gunneridae</taxon>
        <taxon>Pentapetalae</taxon>
        <taxon>rosids</taxon>
        <taxon>malvids</taxon>
        <taxon>Brassicales</taxon>
        <taxon>Brassicaceae</taxon>
        <taxon>Brassiceae</taxon>
        <taxon>Brassica</taxon>
    </lineage>
</organism>
<feature type="compositionally biased region" description="Polar residues" evidence="1">
    <location>
        <begin position="1"/>
        <end position="12"/>
    </location>
</feature>
<protein>
    <submittedName>
        <fullName evidence="2">Uncharacterized protein</fullName>
    </submittedName>
</protein>
<sequence>MSADDLNNQQTGDGDAVDDYIGSTPASNVIVVNLNTATFEEVQKMFPSFEKKSEERDKVMSSLAKQVENLTSRIRAVLPRGTTRIPERRLDFATSLDRSGNAQGKMSGKKSDEVTPAPTRKNPGDLPPIVEDEEEGEIERVDVDSSSQSEPTDEDADVHPHRTRSRATKDNSQRNPRNDKNIRHGKEETQGAHNCAINSGPEQGRTTGNTWTRNPNYDENAFCDFHQARGHSTINCKVLGARLLTGEVAEVSSIKDLIRDSDRPPRNDKAPQTENSFRENQSGEKRRRRQDEKGDDNSRRRVNMIIGGLQYCSDTISAIKAYERKAETSANSLT</sequence>
<feature type="region of interest" description="Disordered" evidence="1">
    <location>
        <begin position="1"/>
        <end position="22"/>
    </location>
</feature>
<evidence type="ECO:0000256" key="1">
    <source>
        <dbReference type="SAM" id="MobiDB-lite"/>
    </source>
</evidence>
<gene>
    <name evidence="2" type="ORF">DY000_02060053</name>
</gene>
<feature type="region of interest" description="Disordered" evidence="1">
    <location>
        <begin position="88"/>
        <end position="213"/>
    </location>
</feature>
<comment type="caution">
    <text evidence="2">The sequence shown here is derived from an EMBL/GenBank/DDBJ whole genome shotgun (WGS) entry which is preliminary data.</text>
</comment>
<feature type="region of interest" description="Disordered" evidence="1">
    <location>
        <begin position="256"/>
        <end position="300"/>
    </location>
</feature>
<dbReference type="EMBL" id="QGKV02001556">
    <property type="protein sequence ID" value="KAF3519444.1"/>
    <property type="molecule type" value="Genomic_DNA"/>
</dbReference>
<evidence type="ECO:0000313" key="2">
    <source>
        <dbReference type="EMBL" id="KAF3519444.1"/>
    </source>
</evidence>
<evidence type="ECO:0000313" key="3">
    <source>
        <dbReference type="Proteomes" id="UP000266723"/>
    </source>
</evidence>